<organism evidence="1 2">
    <name type="scientific">Vigna unguiculata</name>
    <name type="common">Cowpea</name>
    <dbReference type="NCBI Taxonomy" id="3917"/>
    <lineage>
        <taxon>Eukaryota</taxon>
        <taxon>Viridiplantae</taxon>
        <taxon>Streptophyta</taxon>
        <taxon>Embryophyta</taxon>
        <taxon>Tracheophyta</taxon>
        <taxon>Spermatophyta</taxon>
        <taxon>Magnoliopsida</taxon>
        <taxon>eudicotyledons</taxon>
        <taxon>Gunneridae</taxon>
        <taxon>Pentapetalae</taxon>
        <taxon>rosids</taxon>
        <taxon>fabids</taxon>
        <taxon>Fabales</taxon>
        <taxon>Fabaceae</taxon>
        <taxon>Papilionoideae</taxon>
        <taxon>50 kb inversion clade</taxon>
        <taxon>NPAAA clade</taxon>
        <taxon>indigoferoid/millettioid clade</taxon>
        <taxon>Phaseoleae</taxon>
        <taxon>Vigna</taxon>
    </lineage>
</organism>
<evidence type="ECO:0000313" key="2">
    <source>
        <dbReference type="Proteomes" id="UP000501690"/>
    </source>
</evidence>
<dbReference type="AlphaFoldDB" id="A0A4D6NPE7"/>
<evidence type="ECO:0000313" key="1">
    <source>
        <dbReference type="EMBL" id="QCE14554.1"/>
    </source>
</evidence>
<accession>A0A4D6NPE7</accession>
<sequence>MWGCCVGVGFRFSYAFSSRIPGVCENCAVKDFVWNKVVVPWWSSWSSHFSAGHQACGLSETIWCSNNTVSDLVVVQQAACEFMQQGCLRNCQAVQAKTHSKSAASIPRLSSIAFDMAAANSLLPKKKYVKQRRKGKVVHSLGLMVCKISAGCSSYISSGCILGSFVVHRDAKWCRGLVLLVCGYWLKRRELEAAAFKCFAKRCRNLWWNQIKFEGLIGGPVSVLQLPCPLLFNCHMKSDYTKNFWMLANNKVLMLLYGRYSSFLDSY</sequence>
<gene>
    <name evidence="1" type="ORF">DEO72_LG11g1557</name>
</gene>
<proteinExistence type="predicted"/>
<protein>
    <submittedName>
        <fullName evidence="1">Uncharacterized protein</fullName>
    </submittedName>
</protein>
<reference evidence="1 2" key="1">
    <citation type="submission" date="2019-04" db="EMBL/GenBank/DDBJ databases">
        <title>An improved genome assembly and genetic linkage map for asparagus bean, Vigna unguiculata ssp. sesquipedialis.</title>
        <authorList>
            <person name="Xia Q."/>
            <person name="Zhang R."/>
            <person name="Dong Y."/>
        </authorList>
    </citation>
    <scope>NUCLEOTIDE SEQUENCE [LARGE SCALE GENOMIC DNA]</scope>
    <source>
        <tissue evidence="1">Leaf</tissue>
    </source>
</reference>
<keyword evidence="2" id="KW-1185">Reference proteome</keyword>
<dbReference type="Proteomes" id="UP000501690">
    <property type="component" value="Linkage Group LG11"/>
</dbReference>
<name>A0A4D6NPE7_VIGUN</name>
<dbReference type="EMBL" id="CP039355">
    <property type="protein sequence ID" value="QCE14554.1"/>
    <property type="molecule type" value="Genomic_DNA"/>
</dbReference>